<protein>
    <submittedName>
        <fullName evidence="1">Segregation and condensation protein A</fullName>
    </submittedName>
</protein>
<dbReference type="AlphaFoldDB" id="A0A644TJD1"/>
<sequence>MSIYKIHIQDFEGPLDLLIHLIEKDKIDIYDIPIVSITGQYIAYINEMKEYSIEVASEFLLMAASLLQIKSKMLLPKQLVSDEEDETDPRQMLVEMLVEYRRVKNLAARLRENLAQASLCITRAPMHMPNFRRKIKPMTLNDLLVALAGLIAEEDITTQIIARQEFHVQDKMSDIISLLHLNSKAIAFSKALDKVGNRSEKIATFLAVLELLRLKKISIRQKEAFAPIYLFLREE</sequence>
<accession>A0A644TJD1</accession>
<reference evidence="1" key="1">
    <citation type="submission" date="2019-08" db="EMBL/GenBank/DDBJ databases">
        <authorList>
            <person name="Kucharzyk K."/>
            <person name="Murdoch R.W."/>
            <person name="Higgins S."/>
            <person name="Loffler F."/>
        </authorList>
    </citation>
    <scope>NUCLEOTIDE SEQUENCE</scope>
</reference>
<dbReference type="EMBL" id="VSSQ01000035">
    <property type="protein sequence ID" value="MPL67004.1"/>
    <property type="molecule type" value="Genomic_DNA"/>
</dbReference>
<dbReference type="Gene3D" id="1.10.10.580">
    <property type="entry name" value="Structural maintenance of chromosome 1. Chain E"/>
    <property type="match status" value="1"/>
</dbReference>
<dbReference type="Gene3D" id="6.10.250.2410">
    <property type="match status" value="1"/>
</dbReference>
<dbReference type="HAMAP" id="MF_01805">
    <property type="entry name" value="ScpA"/>
    <property type="match status" value="1"/>
</dbReference>
<comment type="caution">
    <text evidence="1">The sequence shown here is derived from an EMBL/GenBank/DDBJ whole genome shotgun (WGS) entry which is preliminary data.</text>
</comment>
<name>A0A644TJD1_9ZZZZ</name>
<dbReference type="InterPro" id="IPR003768">
    <property type="entry name" value="ScpA"/>
</dbReference>
<organism evidence="1">
    <name type="scientific">bioreactor metagenome</name>
    <dbReference type="NCBI Taxonomy" id="1076179"/>
    <lineage>
        <taxon>unclassified sequences</taxon>
        <taxon>metagenomes</taxon>
        <taxon>ecological metagenomes</taxon>
    </lineage>
</organism>
<dbReference type="PANTHER" id="PTHR33969:SF2">
    <property type="entry name" value="SEGREGATION AND CONDENSATION PROTEIN A"/>
    <property type="match status" value="1"/>
</dbReference>
<dbReference type="PANTHER" id="PTHR33969">
    <property type="entry name" value="SEGREGATION AND CONDENSATION PROTEIN A"/>
    <property type="match status" value="1"/>
</dbReference>
<dbReference type="Pfam" id="PF02616">
    <property type="entry name" value="SMC_ScpA"/>
    <property type="match status" value="1"/>
</dbReference>
<gene>
    <name evidence="1" type="primary">scpA_9</name>
    <name evidence="1" type="ORF">SDC9_12693</name>
</gene>
<proteinExistence type="inferred from homology"/>
<dbReference type="InterPro" id="IPR023093">
    <property type="entry name" value="ScpA-like_C"/>
</dbReference>
<evidence type="ECO:0000313" key="1">
    <source>
        <dbReference type="EMBL" id="MPL67004.1"/>
    </source>
</evidence>